<gene>
    <name evidence="2" type="ORF">G7Z17_g12973</name>
</gene>
<dbReference type="EMBL" id="JAANBB010000657">
    <property type="protein sequence ID" value="KAF7536847.1"/>
    <property type="molecule type" value="Genomic_DNA"/>
</dbReference>
<accession>A0A9P5H1Y2</accession>
<organism evidence="2 3">
    <name type="scientific">Cylindrodendrum hubeiense</name>
    <dbReference type="NCBI Taxonomy" id="595255"/>
    <lineage>
        <taxon>Eukaryota</taxon>
        <taxon>Fungi</taxon>
        <taxon>Dikarya</taxon>
        <taxon>Ascomycota</taxon>
        <taxon>Pezizomycotina</taxon>
        <taxon>Sordariomycetes</taxon>
        <taxon>Hypocreomycetidae</taxon>
        <taxon>Hypocreales</taxon>
        <taxon>Nectriaceae</taxon>
        <taxon>Cylindrodendrum</taxon>
    </lineage>
</organism>
<reference evidence="2" key="1">
    <citation type="submission" date="2020-03" db="EMBL/GenBank/DDBJ databases">
        <title>Draft Genome Sequence of Cylindrodendrum hubeiense.</title>
        <authorList>
            <person name="Buettner E."/>
            <person name="Kellner H."/>
        </authorList>
    </citation>
    <scope>NUCLEOTIDE SEQUENCE</scope>
    <source>
        <strain evidence="2">IHI 201604</strain>
    </source>
</reference>
<feature type="compositionally biased region" description="Polar residues" evidence="1">
    <location>
        <begin position="60"/>
        <end position="78"/>
    </location>
</feature>
<evidence type="ECO:0000313" key="2">
    <source>
        <dbReference type="EMBL" id="KAF7536847.1"/>
    </source>
</evidence>
<protein>
    <submittedName>
        <fullName evidence="2">Uncharacterized protein</fullName>
    </submittedName>
</protein>
<feature type="compositionally biased region" description="Polar residues" evidence="1">
    <location>
        <begin position="1"/>
        <end position="18"/>
    </location>
</feature>
<evidence type="ECO:0000313" key="3">
    <source>
        <dbReference type="Proteomes" id="UP000722485"/>
    </source>
</evidence>
<feature type="region of interest" description="Disordered" evidence="1">
    <location>
        <begin position="1"/>
        <end position="87"/>
    </location>
</feature>
<name>A0A9P5H1Y2_9HYPO</name>
<dbReference type="Proteomes" id="UP000722485">
    <property type="component" value="Unassembled WGS sequence"/>
</dbReference>
<proteinExistence type="predicted"/>
<evidence type="ECO:0000256" key="1">
    <source>
        <dbReference type="SAM" id="MobiDB-lite"/>
    </source>
</evidence>
<keyword evidence="3" id="KW-1185">Reference proteome</keyword>
<sequence>MRVSAGAQQISSERQAVSSRKPALGDASNEGPGGEGRKTSTPTEADCRDGGRWLAGGQMASKSGYENQEAKTAQTHVQLSRGRLKPD</sequence>
<comment type="caution">
    <text evidence="2">The sequence shown here is derived from an EMBL/GenBank/DDBJ whole genome shotgun (WGS) entry which is preliminary data.</text>
</comment>
<dbReference type="AlphaFoldDB" id="A0A9P5H1Y2"/>